<comment type="caution">
    <text evidence="2">The sequence shown here is derived from an EMBL/GenBank/DDBJ whole genome shotgun (WGS) entry which is preliminary data.</text>
</comment>
<evidence type="ECO:0000313" key="3">
    <source>
        <dbReference type="Proteomes" id="UP000646745"/>
    </source>
</evidence>
<feature type="signal peptide" evidence="1">
    <location>
        <begin position="1"/>
        <end position="35"/>
    </location>
</feature>
<dbReference type="EMBL" id="BMZI01000001">
    <property type="protein sequence ID" value="GHB07345.1"/>
    <property type="molecule type" value="Genomic_DNA"/>
</dbReference>
<dbReference type="PROSITE" id="PS51257">
    <property type="entry name" value="PROKAR_LIPOPROTEIN"/>
    <property type="match status" value="1"/>
</dbReference>
<accession>A0ABQ3DMZ7</accession>
<dbReference type="Pfam" id="PF03923">
    <property type="entry name" value="Lipoprotein_16"/>
    <property type="match status" value="1"/>
</dbReference>
<evidence type="ECO:0000313" key="2">
    <source>
        <dbReference type="EMBL" id="GHB07345.1"/>
    </source>
</evidence>
<keyword evidence="3" id="KW-1185">Reference proteome</keyword>
<protein>
    <recommendedName>
        <fullName evidence="4">Lipoprotein</fullName>
    </recommendedName>
</protein>
<dbReference type="InterPro" id="IPR005619">
    <property type="entry name" value="Uncharacterised_YajG"/>
</dbReference>
<gene>
    <name evidence="2" type="ORF">GCM10009038_00660</name>
</gene>
<keyword evidence="1" id="KW-0732">Signal</keyword>
<organism evidence="2 3">
    <name type="scientific">Salinicola rhizosphaerae</name>
    <dbReference type="NCBI Taxonomy" id="1443141"/>
    <lineage>
        <taxon>Bacteria</taxon>
        <taxon>Pseudomonadati</taxon>
        <taxon>Pseudomonadota</taxon>
        <taxon>Gammaproteobacteria</taxon>
        <taxon>Oceanospirillales</taxon>
        <taxon>Halomonadaceae</taxon>
        <taxon>Salinicola</taxon>
    </lineage>
</organism>
<evidence type="ECO:0008006" key="4">
    <source>
        <dbReference type="Google" id="ProtNLM"/>
    </source>
</evidence>
<sequence length="209" mass="22613">MRQWFMLNRWFPLRPGSAAKGALALLLLGVLAACAQSPQILAVNPKVSGGFPHTGNGQPVTLEVVDGRDDSVIGTRSGETASTSTITVEAHDVIPKIQTQAENALRSMGFTPTSQRNGAPVLTLTLAELDYARGNADEPLLGASELQAIIQAKVDNGTNTYTGRYTAKRKQSYAFKPDWDTNNRMVSELLSNALDRTFRDQQLANLLAQ</sequence>
<dbReference type="Proteomes" id="UP000646745">
    <property type="component" value="Unassembled WGS sequence"/>
</dbReference>
<name>A0ABQ3DMZ7_9GAMM</name>
<dbReference type="RefSeq" id="WP_229808847.1">
    <property type="nucleotide sequence ID" value="NZ_BMZI01000001.1"/>
</dbReference>
<evidence type="ECO:0000256" key="1">
    <source>
        <dbReference type="SAM" id="SignalP"/>
    </source>
</evidence>
<proteinExistence type="predicted"/>
<reference evidence="3" key="1">
    <citation type="journal article" date="2019" name="Int. J. Syst. Evol. Microbiol.">
        <title>The Global Catalogue of Microorganisms (GCM) 10K type strain sequencing project: providing services to taxonomists for standard genome sequencing and annotation.</title>
        <authorList>
            <consortium name="The Broad Institute Genomics Platform"/>
            <consortium name="The Broad Institute Genome Sequencing Center for Infectious Disease"/>
            <person name="Wu L."/>
            <person name="Ma J."/>
        </authorList>
    </citation>
    <scope>NUCLEOTIDE SEQUENCE [LARGE SCALE GENOMIC DNA]</scope>
    <source>
        <strain evidence="3">KCTC 32998</strain>
    </source>
</reference>
<feature type="chain" id="PRO_5046536644" description="Lipoprotein" evidence="1">
    <location>
        <begin position="36"/>
        <end position="209"/>
    </location>
</feature>